<proteinExistence type="predicted"/>
<name>A0A210PCS4_9LACO</name>
<organism evidence="2 3">
    <name type="scientific">Companilactobacillus kimchii</name>
    <dbReference type="NCBI Taxonomy" id="2801452"/>
    <lineage>
        <taxon>Bacteria</taxon>
        <taxon>Bacillati</taxon>
        <taxon>Bacillota</taxon>
        <taxon>Bacilli</taxon>
        <taxon>Lactobacillales</taxon>
        <taxon>Lactobacillaceae</taxon>
        <taxon>Companilactobacillus</taxon>
    </lineage>
</organism>
<dbReference type="EMBL" id="MXAL01000001">
    <property type="protein sequence ID" value="OWF34262.1"/>
    <property type="molecule type" value="Genomic_DNA"/>
</dbReference>
<accession>A0A210PCS4</accession>
<sequence>MGFFFNKNKKKYNQGLKDGAKPFEDKFNNLGNEISENSKQISQKMNQVDNNVQRADAVSQANAMNIAAINENFESTNKNIQRTGKNVVTIIQNLSDAQKKELFQLDSQYSVLKLSTTERQFLIGYLFTYSQEFDLNGLQKKYVSDLMKYLQVSEPQIGVKLDSIDNIESLTTQKIILEIVMEYCYLNNFELPNEEVFDLFSITKRNKAELSEDLQRMVETIGVEGLAERYEFQQSQLLDEKISQMNQKNQEEQARIEEQKRDLDKKLAQQQLEDEERRKQREIESKQEFDQIKKMLLAKVSGYTDSYFNPSKSSRVYAGITTEDTSMIEYRFKNNDYKEFTFDEGDSPSNFIWGVYGDFLIYADSKIYWNETIGTHDERVLKQIKEREGSKEIVITGKTHQENNYGETLSGQDLIDLINDRDKKNEYYEDDSEESSGYLITTLQSGNYITISSDYSNIHESIFGKYTFEEKSTEVARVLMDIGKSINNYYGNKH</sequence>
<evidence type="ECO:0000313" key="3">
    <source>
        <dbReference type="Proteomes" id="UP000196649"/>
    </source>
</evidence>
<evidence type="ECO:0000313" key="2">
    <source>
        <dbReference type="EMBL" id="OWF34262.1"/>
    </source>
</evidence>
<dbReference type="Proteomes" id="UP000196649">
    <property type="component" value="Unassembled WGS sequence"/>
</dbReference>
<protein>
    <submittedName>
        <fullName evidence="2">Uncharacterized protein</fullName>
    </submittedName>
</protein>
<reference evidence="2 3" key="1">
    <citation type="submission" date="2017-03" db="EMBL/GenBank/DDBJ databases">
        <title>Genome sequence of Lactobacillus kimchii KACC 12383.</title>
        <authorList>
            <person name="Chun J."/>
        </authorList>
    </citation>
    <scope>NUCLEOTIDE SEQUENCE [LARGE SCALE GENOMIC DNA]</scope>
    <source>
        <strain evidence="2 3">KACC 12383</strain>
    </source>
</reference>
<dbReference type="AlphaFoldDB" id="A0A210PCS4"/>
<evidence type="ECO:0000256" key="1">
    <source>
        <dbReference type="SAM" id="Coils"/>
    </source>
</evidence>
<comment type="caution">
    <text evidence="2">The sequence shown here is derived from an EMBL/GenBank/DDBJ whole genome shotgun (WGS) entry which is preliminary data.</text>
</comment>
<keyword evidence="1" id="KW-0175">Coiled coil</keyword>
<dbReference type="RefSeq" id="WP_054642216.1">
    <property type="nucleotide sequence ID" value="NZ_LNUB01000004.1"/>
</dbReference>
<feature type="coiled-coil region" evidence="1">
    <location>
        <begin position="235"/>
        <end position="285"/>
    </location>
</feature>
<gene>
    <name evidence="2" type="ORF">LKACC12383_00175</name>
</gene>